<feature type="compositionally biased region" description="Polar residues" evidence="2">
    <location>
        <begin position="1"/>
        <end position="22"/>
    </location>
</feature>
<dbReference type="Pfam" id="PF02996">
    <property type="entry name" value="Prefoldin"/>
    <property type="match status" value="1"/>
</dbReference>
<organism evidence="3 4">
    <name type="scientific">Tieghemostelium lacteum</name>
    <name type="common">Slime mold</name>
    <name type="synonym">Dictyostelium lacteum</name>
    <dbReference type="NCBI Taxonomy" id="361077"/>
    <lineage>
        <taxon>Eukaryota</taxon>
        <taxon>Amoebozoa</taxon>
        <taxon>Evosea</taxon>
        <taxon>Eumycetozoa</taxon>
        <taxon>Dictyostelia</taxon>
        <taxon>Dictyosteliales</taxon>
        <taxon>Raperosteliaceae</taxon>
        <taxon>Tieghemostelium</taxon>
    </lineage>
</organism>
<dbReference type="InParanoid" id="A0A152A4I3"/>
<dbReference type="FunCoup" id="A0A152A4I3">
    <property type="interactions" value="58"/>
</dbReference>
<dbReference type="GO" id="GO:0003714">
    <property type="term" value="F:transcription corepressor activity"/>
    <property type="evidence" value="ECO:0007669"/>
    <property type="project" value="InterPro"/>
</dbReference>
<dbReference type="CDD" id="cd23158">
    <property type="entry name" value="Prefoldin_UXT"/>
    <property type="match status" value="1"/>
</dbReference>
<dbReference type="PANTHER" id="PTHR13345:SF9">
    <property type="entry name" value="PROTEIN UXT"/>
    <property type="match status" value="1"/>
</dbReference>
<dbReference type="EMBL" id="LODT01000011">
    <property type="protein sequence ID" value="KYR01139.1"/>
    <property type="molecule type" value="Genomic_DNA"/>
</dbReference>
<dbReference type="InterPro" id="IPR004127">
    <property type="entry name" value="Prefoldin_subunit_alpha"/>
</dbReference>
<protein>
    <submittedName>
        <fullName evidence="3">Prefoldin alpha subunit family protein</fullName>
    </submittedName>
</protein>
<dbReference type="Gene3D" id="1.10.287.370">
    <property type="match status" value="1"/>
</dbReference>
<dbReference type="AlphaFoldDB" id="A0A152A4I3"/>
<dbReference type="GO" id="GO:0000122">
    <property type="term" value="P:negative regulation of transcription by RNA polymerase II"/>
    <property type="evidence" value="ECO:0007669"/>
    <property type="project" value="InterPro"/>
</dbReference>
<dbReference type="SUPFAM" id="SSF46579">
    <property type="entry name" value="Prefoldin"/>
    <property type="match status" value="1"/>
</dbReference>
<evidence type="ECO:0000313" key="3">
    <source>
        <dbReference type="EMBL" id="KYR01139.1"/>
    </source>
</evidence>
<dbReference type="PANTHER" id="PTHR13345">
    <property type="entry name" value="MEDIATOR OF RNA POLYMERASE II TRANSCRIPTION SUBUNIT 10"/>
    <property type="match status" value="1"/>
</dbReference>
<dbReference type="OMA" id="HMPDGYK"/>
<evidence type="ECO:0000313" key="4">
    <source>
        <dbReference type="Proteomes" id="UP000076078"/>
    </source>
</evidence>
<proteinExistence type="inferred from homology"/>
<dbReference type="InterPro" id="IPR009053">
    <property type="entry name" value="Prefoldin"/>
</dbReference>
<comment type="caution">
    <text evidence="3">The sequence shown here is derived from an EMBL/GenBank/DDBJ whole genome shotgun (WGS) entry which is preliminary data.</text>
</comment>
<keyword evidence="4" id="KW-1185">Reference proteome</keyword>
<reference evidence="3 4" key="1">
    <citation type="submission" date="2015-12" db="EMBL/GenBank/DDBJ databases">
        <title>Dictyostelia acquired genes for synthesis and detection of signals that induce cell-type specialization by lateral gene transfer from prokaryotes.</title>
        <authorList>
            <person name="Gloeckner G."/>
            <person name="Schaap P."/>
        </authorList>
    </citation>
    <scope>NUCLEOTIDE SEQUENCE [LARGE SCALE GENOMIC DNA]</scope>
    <source>
        <strain evidence="3 4">TK</strain>
    </source>
</reference>
<dbReference type="STRING" id="361077.A0A152A4I3"/>
<evidence type="ECO:0000256" key="1">
    <source>
        <dbReference type="ARBA" id="ARBA00007666"/>
    </source>
</evidence>
<dbReference type="Proteomes" id="UP000076078">
    <property type="component" value="Unassembled WGS sequence"/>
</dbReference>
<comment type="similarity">
    <text evidence="1">Belongs to the UXT family.</text>
</comment>
<evidence type="ECO:0000256" key="2">
    <source>
        <dbReference type="SAM" id="MobiDB-lite"/>
    </source>
</evidence>
<dbReference type="GO" id="GO:0016592">
    <property type="term" value="C:mediator complex"/>
    <property type="evidence" value="ECO:0007669"/>
    <property type="project" value="TreeGrafter"/>
</dbReference>
<dbReference type="OrthoDB" id="433124at2759"/>
<feature type="region of interest" description="Disordered" evidence="2">
    <location>
        <begin position="1"/>
        <end position="26"/>
    </location>
</feature>
<dbReference type="InterPro" id="IPR003994">
    <property type="entry name" value="UXT"/>
</dbReference>
<dbReference type="PRINTS" id="PR01502">
    <property type="entry name" value="UXTPROTEIN"/>
</dbReference>
<dbReference type="GO" id="GO:0045944">
    <property type="term" value="P:positive regulation of transcription by RNA polymerase II"/>
    <property type="evidence" value="ECO:0007669"/>
    <property type="project" value="TreeGrafter"/>
</dbReference>
<gene>
    <name evidence="3" type="ORF">DLAC_02244</name>
</gene>
<accession>A0A152A4I3</accession>
<sequence>MNRSNYAPTQKNGKSDTKSQTPEEMLKSRMDSVSYYQNFIKEKLQVDLDRSIQNKAKILEDLESYLDLKSNIELIQENQLKEMKTMINLGCECYVKAKVPDTTMINVNVGLDIYVQYSLDDALKFIETREIYLSKQAEQLTTIIYMIQTKIDLILQSINDLISLPK</sequence>
<name>A0A152A4I3_TIELA</name>